<keyword evidence="3" id="KW-0574">Periplasm</keyword>
<feature type="signal peptide" evidence="4">
    <location>
        <begin position="1"/>
        <end position="24"/>
    </location>
</feature>
<gene>
    <name evidence="5" type="ORF">FQV27_07470</name>
</gene>
<comment type="caution">
    <text evidence="5">The sequence shown here is derived from an EMBL/GenBank/DDBJ whole genome shotgun (WGS) entry which is preliminary data.</text>
</comment>
<evidence type="ECO:0000313" key="5">
    <source>
        <dbReference type="EMBL" id="TXB69939.1"/>
    </source>
</evidence>
<dbReference type="NCBIfam" id="NF037995">
    <property type="entry name" value="TRAP_S1"/>
    <property type="match status" value="1"/>
</dbReference>
<evidence type="ECO:0000256" key="4">
    <source>
        <dbReference type="SAM" id="SignalP"/>
    </source>
</evidence>
<evidence type="ECO:0000256" key="3">
    <source>
        <dbReference type="ARBA" id="ARBA00022764"/>
    </source>
</evidence>
<evidence type="ECO:0000256" key="2">
    <source>
        <dbReference type="ARBA" id="ARBA00022729"/>
    </source>
</evidence>
<dbReference type="GO" id="GO:0042597">
    <property type="term" value="C:periplasmic space"/>
    <property type="evidence" value="ECO:0007669"/>
    <property type="project" value="UniProtKB-SubCell"/>
</dbReference>
<dbReference type="InterPro" id="IPR038404">
    <property type="entry name" value="TRAP_DctP_sf"/>
</dbReference>
<dbReference type="CDD" id="cd13666">
    <property type="entry name" value="PBP2_TRAP_DctP_like_1"/>
    <property type="match status" value="1"/>
</dbReference>
<dbReference type="Proteomes" id="UP000321562">
    <property type="component" value="Unassembled WGS sequence"/>
</dbReference>
<organism evidence="5 6">
    <name type="scientific">Paracoccus aurantiacus</name>
    <dbReference type="NCBI Taxonomy" id="2599412"/>
    <lineage>
        <taxon>Bacteria</taxon>
        <taxon>Pseudomonadati</taxon>
        <taxon>Pseudomonadota</taxon>
        <taxon>Alphaproteobacteria</taxon>
        <taxon>Rhodobacterales</taxon>
        <taxon>Paracoccaceae</taxon>
        <taxon>Paracoccus</taxon>
    </lineage>
</organism>
<feature type="chain" id="PRO_5023139521" evidence="4">
    <location>
        <begin position="25"/>
        <end position="368"/>
    </location>
</feature>
<accession>A0A5C6S6A5</accession>
<evidence type="ECO:0000313" key="6">
    <source>
        <dbReference type="Proteomes" id="UP000321562"/>
    </source>
</evidence>
<comment type="subcellular location">
    <subcellularLocation>
        <location evidence="1">Periplasm</location>
    </subcellularLocation>
</comment>
<name>A0A5C6S6A5_9RHOB</name>
<dbReference type="RefSeq" id="WP_147097229.1">
    <property type="nucleotide sequence ID" value="NZ_JBHUFH010000001.1"/>
</dbReference>
<dbReference type="GO" id="GO:0055085">
    <property type="term" value="P:transmembrane transport"/>
    <property type="evidence" value="ECO:0007669"/>
    <property type="project" value="InterPro"/>
</dbReference>
<dbReference type="InterPro" id="IPR018389">
    <property type="entry name" value="DctP_fam"/>
</dbReference>
<reference evidence="5 6" key="1">
    <citation type="submission" date="2019-08" db="EMBL/GenBank/DDBJ databases">
        <authorList>
            <person name="Ye J."/>
        </authorList>
    </citation>
    <scope>NUCLEOTIDE SEQUENCE [LARGE SCALE GENOMIC DNA]</scope>
    <source>
        <strain evidence="5 6">TK008</strain>
    </source>
</reference>
<dbReference type="AlphaFoldDB" id="A0A5C6S6A5"/>
<keyword evidence="2 4" id="KW-0732">Signal</keyword>
<dbReference type="PANTHER" id="PTHR33376">
    <property type="match status" value="1"/>
</dbReference>
<dbReference type="PANTHER" id="PTHR33376:SF15">
    <property type="entry name" value="BLL6794 PROTEIN"/>
    <property type="match status" value="1"/>
</dbReference>
<dbReference type="EMBL" id="VOPL01000002">
    <property type="protein sequence ID" value="TXB69939.1"/>
    <property type="molecule type" value="Genomic_DNA"/>
</dbReference>
<proteinExistence type="predicted"/>
<dbReference type="Pfam" id="PF03480">
    <property type="entry name" value="DctP"/>
    <property type="match status" value="1"/>
</dbReference>
<evidence type="ECO:0000256" key="1">
    <source>
        <dbReference type="ARBA" id="ARBA00004418"/>
    </source>
</evidence>
<dbReference type="OrthoDB" id="7239472at2"/>
<keyword evidence="6" id="KW-1185">Reference proteome</keyword>
<protein>
    <submittedName>
        <fullName evidence="5">C4-dicarboxylate ABC transporter substrate-binding protein</fullName>
    </submittedName>
</protein>
<dbReference type="Gene3D" id="3.40.190.170">
    <property type="entry name" value="Bacterial extracellular solute-binding protein, family 7"/>
    <property type="match status" value="1"/>
</dbReference>
<sequence length="368" mass="39688">MNTRFTATLFACSIAASLATTAGAETIRATSAFGPNHAIAKDVYPTIFQKLEEMTDGRWTGQDTPSGLVAPNEMSTGLRDGVTDFGPLLMPYFIAEYPESALVSELSMLGSSAQVVSSAVTEYIVTCEPCQAEFSRNGQVYLGSDTTPLYQLLSTKEVRTVDDMKGLKVRSGSPFYAAFIESLGGVAVQMQSSELFESLSQGVIDATFSSPHEIIANRLGDVVKFATEIDEGVFNGAAVATASKLLWDRMDPEDRHALAAASQYGLAAGLAGFDAQIKEVRDQNLVQFVEPDAALIEARDAFNEQRLAGAAAILEERGVTDAQTKIDRYTALIEKWEGLVKAEMPAEELGALRDKEIWANVDFATYGQ</sequence>